<evidence type="ECO:0000256" key="2">
    <source>
        <dbReference type="ARBA" id="ARBA00022475"/>
    </source>
</evidence>
<dbReference type="Pfam" id="PF00005">
    <property type="entry name" value="ABC_tran"/>
    <property type="match status" value="1"/>
</dbReference>
<dbReference type="Proteomes" id="UP001259340">
    <property type="component" value="Unassembled WGS sequence"/>
</dbReference>
<keyword evidence="2" id="KW-1003">Cell membrane</keyword>
<dbReference type="PANTHER" id="PTHR42781:SF1">
    <property type="entry name" value="THIAMINE IMPORT ATP-BINDING PROTEIN THIQ"/>
    <property type="match status" value="1"/>
</dbReference>
<protein>
    <submittedName>
        <fullName evidence="9">ATP-binding cassette domain-containing protein</fullName>
    </submittedName>
</protein>
<dbReference type="Gene3D" id="3.40.50.300">
    <property type="entry name" value="P-loop containing nucleotide triphosphate hydrolases"/>
    <property type="match status" value="1"/>
</dbReference>
<reference evidence="9" key="2">
    <citation type="submission" date="2022-11" db="EMBL/GenBank/DDBJ databases">
        <title>Prophages regulate Shewanella fidelis motility and biofilm formation: implications for gut colonization dynamics in Ciona robusta.</title>
        <authorList>
            <person name="Natarajan O."/>
            <person name="Gibboney S.L."/>
            <person name="Young M.N."/>
            <person name="Lim S.J."/>
            <person name="Pluta N."/>
            <person name="Atkinson C.G.F."/>
            <person name="Leigh B.A."/>
            <person name="Liberti A."/>
            <person name="Kees E."/>
            <person name="Breitbart M."/>
            <person name="Gralnick J."/>
            <person name="Dishaw L.J."/>
        </authorList>
    </citation>
    <scope>NUCLEOTIDE SEQUENCE</scope>
    <source>
        <strain evidence="9">3313</strain>
    </source>
</reference>
<sequence>MLTIENVLVEFDGKVALDIDSLTIKEGEKIAIVGRSGSGKTTLIHHLYDVLRSKAALCSQRQGLVENLSVFHNIYMGELQRHHWLYNLVNLVYPLPSNRYKVSELTTALELECPMTQVVANLSGGQRQRVALGRALYQKQPVFIGDEPFSALDPTMGRRLLSYVFNQHSTVIMALHDTSMALACFDRVIGLHQGKRQFDVYVRDICVDAHQDQLQALYEMSR</sequence>
<evidence type="ECO:0000256" key="1">
    <source>
        <dbReference type="ARBA" id="ARBA00022448"/>
    </source>
</evidence>
<dbReference type="PROSITE" id="PS00211">
    <property type="entry name" value="ABC_TRANSPORTER_1"/>
    <property type="match status" value="1"/>
</dbReference>
<evidence type="ECO:0000256" key="6">
    <source>
        <dbReference type="ARBA" id="ARBA00022967"/>
    </source>
</evidence>
<dbReference type="InterPro" id="IPR003439">
    <property type="entry name" value="ABC_transporter-like_ATP-bd"/>
</dbReference>
<dbReference type="Proteomes" id="UP001271263">
    <property type="component" value="Unassembled WGS sequence"/>
</dbReference>
<dbReference type="SUPFAM" id="SSF52540">
    <property type="entry name" value="P-loop containing nucleoside triphosphate hydrolases"/>
    <property type="match status" value="1"/>
</dbReference>
<keyword evidence="6" id="KW-1278">Translocase</keyword>
<accession>A0AAW8NJP3</accession>
<keyword evidence="12" id="KW-1185">Reference proteome</keyword>
<dbReference type="EMBL" id="JAPMLE010000001">
    <property type="protein sequence ID" value="MDR8523517.1"/>
    <property type="molecule type" value="Genomic_DNA"/>
</dbReference>
<dbReference type="InterPro" id="IPR003593">
    <property type="entry name" value="AAA+_ATPase"/>
</dbReference>
<dbReference type="EMBL" id="JAPMLD010000014">
    <property type="protein sequence ID" value="MDW4826331.1"/>
    <property type="molecule type" value="Genomic_DNA"/>
</dbReference>
<organism evidence="9 11">
    <name type="scientific">Shewanella fidelis</name>
    <dbReference type="NCBI Taxonomy" id="173509"/>
    <lineage>
        <taxon>Bacteria</taxon>
        <taxon>Pseudomonadati</taxon>
        <taxon>Pseudomonadota</taxon>
        <taxon>Gammaproteobacteria</taxon>
        <taxon>Alteromonadales</taxon>
        <taxon>Shewanellaceae</taxon>
        <taxon>Shewanella</taxon>
    </lineage>
</organism>
<proteinExistence type="predicted"/>
<keyword evidence="1" id="KW-0813">Transport</keyword>
<dbReference type="GO" id="GO:0005524">
    <property type="term" value="F:ATP binding"/>
    <property type="evidence" value="ECO:0007669"/>
    <property type="project" value="UniProtKB-KW"/>
</dbReference>
<evidence type="ECO:0000256" key="5">
    <source>
        <dbReference type="ARBA" id="ARBA00022840"/>
    </source>
</evidence>
<feature type="domain" description="ABC transporter" evidence="8">
    <location>
        <begin position="2"/>
        <end position="218"/>
    </location>
</feature>
<evidence type="ECO:0000256" key="4">
    <source>
        <dbReference type="ARBA" id="ARBA00022741"/>
    </source>
</evidence>
<keyword evidence="3" id="KW-0997">Cell inner membrane</keyword>
<evidence type="ECO:0000256" key="7">
    <source>
        <dbReference type="ARBA" id="ARBA00023136"/>
    </source>
</evidence>
<evidence type="ECO:0000313" key="11">
    <source>
        <dbReference type="Proteomes" id="UP001259340"/>
    </source>
</evidence>
<dbReference type="PROSITE" id="PS50893">
    <property type="entry name" value="ABC_TRANSPORTER_2"/>
    <property type="match status" value="1"/>
</dbReference>
<dbReference type="InterPro" id="IPR050093">
    <property type="entry name" value="ABC_SmlMolc_Importer"/>
</dbReference>
<dbReference type="SMART" id="SM00382">
    <property type="entry name" value="AAA"/>
    <property type="match status" value="1"/>
</dbReference>
<dbReference type="AlphaFoldDB" id="A0AAW8NJP3"/>
<keyword evidence="7" id="KW-0472">Membrane</keyword>
<dbReference type="PANTHER" id="PTHR42781">
    <property type="entry name" value="SPERMIDINE/PUTRESCINE IMPORT ATP-BINDING PROTEIN POTA"/>
    <property type="match status" value="1"/>
</dbReference>
<dbReference type="GO" id="GO:0016887">
    <property type="term" value="F:ATP hydrolysis activity"/>
    <property type="evidence" value="ECO:0007669"/>
    <property type="project" value="InterPro"/>
</dbReference>
<evidence type="ECO:0000313" key="10">
    <source>
        <dbReference type="EMBL" id="MDW4826331.1"/>
    </source>
</evidence>
<name>A0AAW8NJP3_9GAMM</name>
<keyword evidence="4" id="KW-0547">Nucleotide-binding</keyword>
<dbReference type="InterPro" id="IPR017871">
    <property type="entry name" value="ABC_transporter-like_CS"/>
</dbReference>
<dbReference type="RefSeq" id="WP_310654472.1">
    <property type="nucleotide sequence ID" value="NZ_JAPMLA010000017.1"/>
</dbReference>
<keyword evidence="5 9" id="KW-0067">ATP-binding</keyword>
<evidence type="ECO:0000313" key="9">
    <source>
        <dbReference type="EMBL" id="MDR8523517.1"/>
    </source>
</evidence>
<reference evidence="10 12" key="1">
    <citation type="journal article" date="2022" name="bioRxiv">
        <title>Prophages regulate Shewanella fidelis 3313 motility and biofilm formation: implications for gut colonization dynamics in Ciona robusta.</title>
        <authorList>
            <person name="Natarajan O."/>
            <person name="Gibboney S.L."/>
            <person name="Young M.N."/>
            <person name="Lim S.J."/>
            <person name="Pluta N."/>
            <person name="Atkinson C.G."/>
            <person name="Leigh B.A."/>
            <person name="Liberti A."/>
            <person name="Kees E.D."/>
            <person name="Breitbart M."/>
            <person name="Gralnick J.A."/>
            <person name="Dishaw L.J."/>
        </authorList>
    </citation>
    <scope>NUCLEOTIDE SEQUENCE [LARGE SCALE GENOMIC DNA]</scope>
    <source>
        <strain evidence="10 12">JG4066</strain>
    </source>
</reference>
<dbReference type="InterPro" id="IPR027417">
    <property type="entry name" value="P-loop_NTPase"/>
</dbReference>
<evidence type="ECO:0000256" key="3">
    <source>
        <dbReference type="ARBA" id="ARBA00022519"/>
    </source>
</evidence>
<evidence type="ECO:0000313" key="12">
    <source>
        <dbReference type="Proteomes" id="UP001271263"/>
    </source>
</evidence>
<gene>
    <name evidence="9" type="ORF">OS133_07435</name>
    <name evidence="10" type="ORF">OS134_19850</name>
</gene>
<comment type="caution">
    <text evidence="9">The sequence shown here is derived from an EMBL/GenBank/DDBJ whole genome shotgun (WGS) entry which is preliminary data.</text>
</comment>
<evidence type="ECO:0000259" key="8">
    <source>
        <dbReference type="PROSITE" id="PS50893"/>
    </source>
</evidence>